<keyword evidence="2" id="KW-1185">Reference proteome</keyword>
<accession>A0AAW2BKZ8</accession>
<sequence>MDELSTTAMRFRKKGQVSWSTQVWCVPNGLQRASQSLPLIMGIDAGLNDLVSVGYKCWGVIGFNVLLPVAPSVMLLLVCQLLDMSALDESIHSSDLETNLSLSDKFGAPEVSSLPRPFKALDIFCTLKDKDVIRIRDKIQLPSSVHIRIPTKTERACSSFPEEVCFYEAIFSSGLHFPIHPFIRELLLFLNISLTQLVHNL</sequence>
<proteinExistence type="predicted"/>
<comment type="caution">
    <text evidence="1">The sequence shown here is derived from an EMBL/GenBank/DDBJ whole genome shotgun (WGS) entry which is preliminary data.</text>
</comment>
<evidence type="ECO:0000313" key="2">
    <source>
        <dbReference type="Proteomes" id="UP001459277"/>
    </source>
</evidence>
<protein>
    <submittedName>
        <fullName evidence="1">Uncharacterized protein</fullName>
    </submittedName>
</protein>
<dbReference type="Proteomes" id="UP001459277">
    <property type="component" value="Unassembled WGS sequence"/>
</dbReference>
<reference evidence="1 2" key="1">
    <citation type="submission" date="2024-01" db="EMBL/GenBank/DDBJ databases">
        <title>A telomere-to-telomere, gap-free genome of sweet tea (Lithocarpus litseifolius).</title>
        <authorList>
            <person name="Zhou J."/>
        </authorList>
    </citation>
    <scope>NUCLEOTIDE SEQUENCE [LARGE SCALE GENOMIC DNA]</scope>
    <source>
        <strain evidence="1">Zhou-2022a</strain>
        <tissue evidence="1">Leaf</tissue>
    </source>
</reference>
<dbReference type="EMBL" id="JAZDWU010000011">
    <property type="protein sequence ID" value="KAK9986664.1"/>
    <property type="molecule type" value="Genomic_DNA"/>
</dbReference>
<evidence type="ECO:0000313" key="1">
    <source>
        <dbReference type="EMBL" id="KAK9986664.1"/>
    </source>
</evidence>
<name>A0AAW2BKZ8_9ROSI</name>
<dbReference type="AlphaFoldDB" id="A0AAW2BKZ8"/>
<gene>
    <name evidence="1" type="ORF">SO802_031615</name>
</gene>
<organism evidence="1 2">
    <name type="scientific">Lithocarpus litseifolius</name>
    <dbReference type="NCBI Taxonomy" id="425828"/>
    <lineage>
        <taxon>Eukaryota</taxon>
        <taxon>Viridiplantae</taxon>
        <taxon>Streptophyta</taxon>
        <taxon>Embryophyta</taxon>
        <taxon>Tracheophyta</taxon>
        <taxon>Spermatophyta</taxon>
        <taxon>Magnoliopsida</taxon>
        <taxon>eudicotyledons</taxon>
        <taxon>Gunneridae</taxon>
        <taxon>Pentapetalae</taxon>
        <taxon>rosids</taxon>
        <taxon>fabids</taxon>
        <taxon>Fagales</taxon>
        <taxon>Fagaceae</taxon>
        <taxon>Lithocarpus</taxon>
    </lineage>
</organism>